<protein>
    <submittedName>
        <fullName evidence="1">Uncharacterized protein</fullName>
    </submittedName>
</protein>
<dbReference type="EMBL" id="GAIX01008597">
    <property type="protein sequence ID" value="JAA83963.1"/>
    <property type="molecule type" value="Transcribed_RNA"/>
</dbReference>
<proteinExistence type="predicted"/>
<dbReference type="AlphaFoldDB" id="S4P5I3"/>
<sequence>MCPYSFRSTVKYYLSGGYYRIYPIYFYSFTDLTFLNGVINYLPILCEWKPENLEQCKGTSSKTLVGNIVPPMSSGKLK</sequence>
<accession>S4P5I3</accession>
<reference evidence="1" key="2">
    <citation type="submission" date="2013-05" db="EMBL/GenBank/DDBJ databases">
        <authorList>
            <person name="Carter J.-M."/>
            <person name="Baker S.C."/>
            <person name="Pink R."/>
            <person name="Carter D.R.F."/>
            <person name="Collins A."/>
            <person name="Tomlin J."/>
            <person name="Gibbs M."/>
            <person name="Breuker C.J."/>
        </authorList>
    </citation>
    <scope>NUCLEOTIDE SEQUENCE</scope>
    <source>
        <tissue evidence="1">Ovary</tissue>
    </source>
</reference>
<name>S4P5I3_9NEOP</name>
<organism evidence="1">
    <name type="scientific">Pararge aegeria</name>
    <name type="common">speckled wood butterfly</name>
    <dbReference type="NCBI Taxonomy" id="116150"/>
    <lineage>
        <taxon>Eukaryota</taxon>
        <taxon>Metazoa</taxon>
        <taxon>Ecdysozoa</taxon>
        <taxon>Arthropoda</taxon>
        <taxon>Hexapoda</taxon>
        <taxon>Insecta</taxon>
        <taxon>Pterygota</taxon>
        <taxon>Neoptera</taxon>
        <taxon>Endopterygota</taxon>
        <taxon>Lepidoptera</taxon>
        <taxon>Glossata</taxon>
        <taxon>Ditrysia</taxon>
        <taxon>Papilionoidea</taxon>
        <taxon>Nymphalidae</taxon>
        <taxon>Satyrinae</taxon>
        <taxon>Satyrini</taxon>
        <taxon>Parargina</taxon>
        <taxon>Pararge</taxon>
    </lineage>
</organism>
<evidence type="ECO:0000313" key="1">
    <source>
        <dbReference type="EMBL" id="JAA83963.1"/>
    </source>
</evidence>
<reference evidence="1" key="1">
    <citation type="journal article" date="2013" name="BMC Genomics">
        <title>Unscrambling butterfly oogenesis.</title>
        <authorList>
            <person name="Carter J.M."/>
            <person name="Baker S.C."/>
            <person name="Pink R."/>
            <person name="Carter D.R."/>
            <person name="Collins A."/>
            <person name="Tomlin J."/>
            <person name="Gibbs M."/>
            <person name="Breuker C.J."/>
        </authorList>
    </citation>
    <scope>NUCLEOTIDE SEQUENCE</scope>
    <source>
        <tissue evidence="1">Ovary</tissue>
    </source>
</reference>